<name>A0A3S6K7M1_BAMOL</name>
<evidence type="ECO:0000313" key="8">
    <source>
        <dbReference type="EMBL" id="ASZ79990.1"/>
    </source>
</evidence>
<evidence type="ECO:0000256" key="2">
    <source>
        <dbReference type="ARBA" id="ARBA00023015"/>
    </source>
</evidence>
<dbReference type="AlphaFoldDB" id="A0A3S6K7M1"/>
<dbReference type="InterPro" id="IPR036879">
    <property type="entry name" value="TF_MADSbox_sf"/>
</dbReference>
<feature type="compositionally biased region" description="Basic and acidic residues" evidence="6">
    <location>
        <begin position="255"/>
        <end position="267"/>
    </location>
</feature>
<keyword evidence="5" id="KW-0539">Nucleus</keyword>
<dbReference type="GO" id="GO:0046983">
    <property type="term" value="F:protein dimerization activity"/>
    <property type="evidence" value="ECO:0007669"/>
    <property type="project" value="InterPro"/>
</dbReference>
<evidence type="ECO:0000256" key="1">
    <source>
        <dbReference type="ARBA" id="ARBA00004123"/>
    </source>
</evidence>
<dbReference type="GO" id="GO:0000977">
    <property type="term" value="F:RNA polymerase II transcription regulatory region sequence-specific DNA binding"/>
    <property type="evidence" value="ECO:0007669"/>
    <property type="project" value="InterPro"/>
</dbReference>
<dbReference type="InterPro" id="IPR050142">
    <property type="entry name" value="MADS-box/MEF2_TF"/>
</dbReference>
<evidence type="ECO:0000256" key="3">
    <source>
        <dbReference type="ARBA" id="ARBA00023125"/>
    </source>
</evidence>
<dbReference type="GO" id="GO:0045944">
    <property type="term" value="P:positive regulation of transcription by RNA polymerase II"/>
    <property type="evidence" value="ECO:0007669"/>
    <property type="project" value="InterPro"/>
</dbReference>
<dbReference type="EMBL" id="KX714653">
    <property type="protein sequence ID" value="ASZ79990.1"/>
    <property type="molecule type" value="mRNA"/>
</dbReference>
<evidence type="ECO:0000256" key="4">
    <source>
        <dbReference type="ARBA" id="ARBA00023163"/>
    </source>
</evidence>
<keyword evidence="4" id="KW-0804">Transcription</keyword>
<keyword evidence="3" id="KW-0238">DNA-binding</keyword>
<proteinExistence type="evidence at transcript level"/>
<dbReference type="InterPro" id="IPR002100">
    <property type="entry name" value="TF_MADSbox"/>
</dbReference>
<feature type="domain" description="MADS-box" evidence="7">
    <location>
        <begin position="41"/>
        <end position="102"/>
    </location>
</feature>
<dbReference type="GO" id="GO:0005634">
    <property type="term" value="C:nucleus"/>
    <property type="evidence" value="ECO:0007669"/>
    <property type="project" value="UniProtKB-SubCell"/>
</dbReference>
<dbReference type="InterPro" id="IPR002487">
    <property type="entry name" value="TF_Kbox"/>
</dbReference>
<organism evidence="8">
    <name type="scientific">Bambusa oldhamii</name>
    <name type="common">Giant timber bamboo</name>
    <dbReference type="NCBI Taxonomy" id="58923"/>
    <lineage>
        <taxon>Eukaryota</taxon>
        <taxon>Viridiplantae</taxon>
        <taxon>Streptophyta</taxon>
        <taxon>Embryophyta</taxon>
        <taxon>Tracheophyta</taxon>
        <taxon>Spermatophyta</taxon>
        <taxon>Magnoliopsida</taxon>
        <taxon>Liliopsida</taxon>
        <taxon>Poales</taxon>
        <taxon>Poaceae</taxon>
        <taxon>BOP clade</taxon>
        <taxon>Bambusoideae</taxon>
        <taxon>Bambusodae</taxon>
        <taxon>Bambuseae</taxon>
        <taxon>Bambusinae</taxon>
        <taxon>Bambusa</taxon>
    </lineage>
</organism>
<evidence type="ECO:0000256" key="6">
    <source>
        <dbReference type="SAM" id="MobiDB-lite"/>
    </source>
</evidence>
<dbReference type="Pfam" id="PF01486">
    <property type="entry name" value="K-box"/>
    <property type="match status" value="1"/>
</dbReference>
<dbReference type="Gene3D" id="3.40.1810.10">
    <property type="entry name" value="Transcription factor, MADS-box"/>
    <property type="match status" value="1"/>
</dbReference>
<protein>
    <submittedName>
        <fullName evidence="8">MADS64</fullName>
    </submittedName>
</protein>
<dbReference type="PANTHER" id="PTHR48019">
    <property type="entry name" value="SERUM RESPONSE FACTOR HOMOLOG"/>
    <property type="match status" value="1"/>
</dbReference>
<dbReference type="GO" id="GO:0003700">
    <property type="term" value="F:DNA-binding transcription factor activity"/>
    <property type="evidence" value="ECO:0007669"/>
    <property type="project" value="InterPro"/>
</dbReference>
<evidence type="ECO:0000256" key="5">
    <source>
        <dbReference type="ARBA" id="ARBA00023242"/>
    </source>
</evidence>
<reference evidence="8" key="1">
    <citation type="submission" date="2016-08" db="EMBL/GenBank/DDBJ databases">
        <title>Transcriptome of Bambusa mutipllex flowers.</title>
        <authorList>
            <person name="Lin C.-S."/>
            <person name="Yue J.-J."/>
            <person name="Hsiao H.C.-W."/>
            <person name="Yang L.-H."/>
            <person name="Yuan J.-L."/>
            <person name="Gu X.-P."/>
            <person name="Shih M.-C."/>
        </authorList>
    </citation>
    <scope>NUCLEOTIDE SEQUENCE</scope>
</reference>
<dbReference type="CDD" id="cd00265">
    <property type="entry name" value="MADS_MEF2_like"/>
    <property type="match status" value="1"/>
</dbReference>
<feature type="region of interest" description="Disordered" evidence="6">
    <location>
        <begin position="21"/>
        <end position="41"/>
    </location>
</feature>
<comment type="subcellular location">
    <subcellularLocation>
        <location evidence="1">Nucleus</location>
    </subcellularLocation>
</comment>
<sequence length="273" mass="30251">MNSDSLGVRRRGLHKRLLAPLPSISPYHPGSAEAERRKGSMGRGRVELRRIEERARRQVSFAKRRKGLLKKAAELAVLCDAHVALLVFSPFDGNLHHFAAPSTIENIMERHQNFSAAQKSVHDKSLLEQSNSKGFQVPRATTDGRLNFDDVSIDESSISKLTAEQLSQIERKLEDALRRTMARKTQLTMDRIAGLQEKGKSLPEERNFMDTTLLLDKEKVAGDETGSQRSGEVDGLLLSLSIGANCNGSISHGHGLGDGDTQQRRELPINLNI</sequence>
<dbReference type="Pfam" id="PF00319">
    <property type="entry name" value="SRF-TF"/>
    <property type="match status" value="1"/>
</dbReference>
<feature type="region of interest" description="Disordered" evidence="6">
    <location>
        <begin position="254"/>
        <end position="273"/>
    </location>
</feature>
<dbReference type="SMART" id="SM00432">
    <property type="entry name" value="MADS"/>
    <property type="match status" value="1"/>
</dbReference>
<evidence type="ECO:0000259" key="7">
    <source>
        <dbReference type="PROSITE" id="PS50066"/>
    </source>
</evidence>
<accession>A0A3S6K7M1</accession>
<dbReference type="InterPro" id="IPR033896">
    <property type="entry name" value="MEF2-like_N"/>
</dbReference>
<dbReference type="SUPFAM" id="SSF55455">
    <property type="entry name" value="SRF-like"/>
    <property type="match status" value="1"/>
</dbReference>
<dbReference type="PRINTS" id="PR00404">
    <property type="entry name" value="MADSDOMAIN"/>
</dbReference>
<keyword evidence="2" id="KW-0805">Transcription regulation</keyword>
<dbReference type="PROSITE" id="PS50066">
    <property type="entry name" value="MADS_BOX_2"/>
    <property type="match status" value="1"/>
</dbReference>